<protein>
    <submittedName>
        <fullName evidence="2">Uncharacterized protein</fullName>
    </submittedName>
</protein>
<feature type="signal peptide" evidence="1">
    <location>
        <begin position="1"/>
        <end position="24"/>
    </location>
</feature>
<dbReference type="Proteomes" id="UP000772434">
    <property type="component" value="Unassembled WGS sequence"/>
</dbReference>
<dbReference type="EMBL" id="JADNRY010000019">
    <property type="protein sequence ID" value="KAF9073224.1"/>
    <property type="molecule type" value="Genomic_DNA"/>
</dbReference>
<evidence type="ECO:0000313" key="3">
    <source>
        <dbReference type="Proteomes" id="UP000772434"/>
    </source>
</evidence>
<evidence type="ECO:0000313" key="2">
    <source>
        <dbReference type="EMBL" id="KAF9073224.1"/>
    </source>
</evidence>
<name>A0A9P5Q1P8_9AGAR</name>
<keyword evidence="3" id="KW-1185">Reference proteome</keyword>
<sequence>CGWMCSLFSGSFWILGRFTTQGWSGPLKLSWRKSRAGRLDHILVRGCPLLSSRLGANCRVSLYLISKFSIRTCFSSSYVEDSESRNQSSF</sequence>
<keyword evidence="1" id="KW-0732">Signal</keyword>
<proteinExistence type="predicted"/>
<comment type="caution">
    <text evidence="2">The sequence shown here is derived from an EMBL/GenBank/DDBJ whole genome shotgun (WGS) entry which is preliminary data.</text>
</comment>
<organism evidence="2 3">
    <name type="scientific">Rhodocollybia butyracea</name>
    <dbReference type="NCBI Taxonomy" id="206335"/>
    <lineage>
        <taxon>Eukaryota</taxon>
        <taxon>Fungi</taxon>
        <taxon>Dikarya</taxon>
        <taxon>Basidiomycota</taxon>
        <taxon>Agaricomycotina</taxon>
        <taxon>Agaricomycetes</taxon>
        <taxon>Agaricomycetidae</taxon>
        <taxon>Agaricales</taxon>
        <taxon>Marasmiineae</taxon>
        <taxon>Omphalotaceae</taxon>
        <taxon>Rhodocollybia</taxon>
    </lineage>
</organism>
<gene>
    <name evidence="2" type="ORF">BDP27DRAFT_1319065</name>
</gene>
<dbReference type="AlphaFoldDB" id="A0A9P5Q1P8"/>
<reference evidence="2" key="1">
    <citation type="submission" date="2020-11" db="EMBL/GenBank/DDBJ databases">
        <authorList>
            <consortium name="DOE Joint Genome Institute"/>
            <person name="Ahrendt S."/>
            <person name="Riley R."/>
            <person name="Andreopoulos W."/>
            <person name="Labutti K."/>
            <person name="Pangilinan J."/>
            <person name="Ruiz-Duenas F.J."/>
            <person name="Barrasa J.M."/>
            <person name="Sanchez-Garcia M."/>
            <person name="Camarero S."/>
            <person name="Miyauchi S."/>
            <person name="Serrano A."/>
            <person name="Linde D."/>
            <person name="Babiker R."/>
            <person name="Drula E."/>
            <person name="Ayuso-Fernandez I."/>
            <person name="Pacheco R."/>
            <person name="Padilla G."/>
            <person name="Ferreira P."/>
            <person name="Barriuso J."/>
            <person name="Kellner H."/>
            <person name="Castanera R."/>
            <person name="Alfaro M."/>
            <person name="Ramirez L."/>
            <person name="Pisabarro A.G."/>
            <person name="Kuo A."/>
            <person name="Tritt A."/>
            <person name="Lipzen A."/>
            <person name="He G."/>
            <person name="Yan M."/>
            <person name="Ng V."/>
            <person name="Cullen D."/>
            <person name="Martin F."/>
            <person name="Rosso M.-N."/>
            <person name="Henrissat B."/>
            <person name="Hibbett D."/>
            <person name="Martinez A.T."/>
            <person name="Grigoriev I.V."/>
        </authorList>
    </citation>
    <scope>NUCLEOTIDE SEQUENCE</scope>
    <source>
        <strain evidence="2">AH 40177</strain>
    </source>
</reference>
<accession>A0A9P5Q1P8</accession>
<evidence type="ECO:0000256" key="1">
    <source>
        <dbReference type="SAM" id="SignalP"/>
    </source>
</evidence>
<feature type="non-terminal residue" evidence="2">
    <location>
        <position position="1"/>
    </location>
</feature>
<feature type="chain" id="PRO_5040112249" evidence="1">
    <location>
        <begin position="25"/>
        <end position="90"/>
    </location>
</feature>